<dbReference type="InterPro" id="IPR000008">
    <property type="entry name" value="C2_dom"/>
</dbReference>
<comment type="cofactor">
    <cofactor evidence="1">
        <name>Ca(2+)</name>
        <dbReference type="ChEBI" id="CHEBI:29108"/>
    </cofactor>
</comment>
<dbReference type="InterPro" id="IPR001736">
    <property type="entry name" value="PLipase_D/transphosphatidylase"/>
</dbReference>
<dbReference type="Gene3D" id="2.60.40.150">
    <property type="entry name" value="C2 domain"/>
    <property type="match status" value="1"/>
</dbReference>
<evidence type="ECO:0000256" key="6">
    <source>
        <dbReference type="ARBA" id="ARBA00022801"/>
    </source>
</evidence>
<comment type="caution">
    <text evidence="12">The sequence shown here is derived from an EMBL/GenBank/DDBJ whole genome shotgun (WGS) entry which is preliminary data.</text>
</comment>
<dbReference type="SUPFAM" id="SSF49562">
    <property type="entry name" value="C2 domain (Calcium/lipid-binding domain, CaLB)"/>
    <property type="match status" value="1"/>
</dbReference>
<sequence length="751" mass="85284">MKLHGDLEVEVVSGERLMDKDLFLQCILKKDRSDVWASVSLGSIPILTTGIRKDANDAVWGERVTIPVCDAADYLDITVWDKDPTRMQLVGTGRMQLGSPDMEWKKESAVYLDKKAGIVNMKVRYTPAAHARKKGIEVPRAYFPMRQGGTMTFYQDAHSTELPGITTTKEGAFEAIADAISGAKKFIYISAWSLWTDTELRRDGQKLGDLLKLKASEGVRVLLLIWNEKFSAILCKDFVGTFDEETDDFFSNTCVCVEKVRREIDSNFIHEEIHEAIWAHHQKVVVADDGQGDLVAFFGGLDLTKGRWDTPNHELFTTLNKEHRGDFHNGFIELKESNGPREPWHDVHGRLTGRAAIDLLRNFEERWMRQVPDKTNLLVQNLQEDLLRAQEGKEANHGTVWQMQVVRSIDRNSAEFCSERIGVLDHTNGMVVDTSLYRALVRLIRKAENFIYIETQYFVGSDMAWSQEQNAGARNVVPLEIAQRVVEKIQAGEAFRVYVVVPMIPEAGVKDPITVSLIKTLLHYQFLTIQMMYKRIGEALREAGSDLHPTDYLVFLCLGKKESQERVREALGGQKLRKGSEEWEWRQKSRFLIYVHSKMAIADDTHIILGSANFHERSLNGTRDTEVAVSARQIVLNNNNSEGVAVSDGEVAMFRKRLWAEHTCGLSETEKPLQDPSSLSAIRRIKDLGDESWKCFLHGKPNEESKNRFLTYPLQVTKEGKVQPKSEMPTIPDFDIPVEGSKWILPIKPVL</sequence>
<keyword evidence="6" id="KW-0378">Hydrolase</keyword>
<evidence type="ECO:0000256" key="2">
    <source>
        <dbReference type="ARBA" id="ARBA00010683"/>
    </source>
</evidence>
<dbReference type="GO" id="GO:0046872">
    <property type="term" value="F:metal ion binding"/>
    <property type="evidence" value="ECO:0007669"/>
    <property type="project" value="UniProtKB-KW"/>
</dbReference>
<dbReference type="InterPro" id="IPR035892">
    <property type="entry name" value="C2_domain_sf"/>
</dbReference>
<dbReference type="InterPro" id="IPR015679">
    <property type="entry name" value="PLipase_D_fam"/>
</dbReference>
<evidence type="ECO:0000256" key="1">
    <source>
        <dbReference type="ARBA" id="ARBA00001913"/>
    </source>
</evidence>
<comment type="similarity">
    <text evidence="2">Belongs to the phospholipase D family. C2-PLD subfamily.</text>
</comment>
<evidence type="ECO:0000313" key="13">
    <source>
        <dbReference type="Proteomes" id="UP001487740"/>
    </source>
</evidence>
<dbReference type="SMART" id="SM00239">
    <property type="entry name" value="C2"/>
    <property type="match status" value="1"/>
</dbReference>
<keyword evidence="5" id="KW-0677">Repeat</keyword>
<keyword evidence="4" id="KW-0479">Metal-binding</keyword>
<dbReference type="InterPro" id="IPR024632">
    <property type="entry name" value="PLipase_D_C"/>
</dbReference>
<dbReference type="Gene3D" id="3.30.870.10">
    <property type="entry name" value="Endonuclease Chain A"/>
    <property type="match status" value="2"/>
</dbReference>
<keyword evidence="8" id="KW-0442">Lipid degradation</keyword>
<evidence type="ECO:0000256" key="4">
    <source>
        <dbReference type="ARBA" id="ARBA00022723"/>
    </source>
</evidence>
<dbReference type="PANTHER" id="PTHR18896">
    <property type="entry name" value="PHOSPHOLIPASE D"/>
    <property type="match status" value="1"/>
</dbReference>
<evidence type="ECO:0000256" key="7">
    <source>
        <dbReference type="ARBA" id="ARBA00022837"/>
    </source>
</evidence>
<keyword evidence="7" id="KW-0106">Calcium</keyword>
<keyword evidence="9" id="KW-0443">Lipid metabolism</keyword>
<name>A0AAW0SIQ0_SCYPA</name>
<dbReference type="EC" id="3.1.4.4" evidence="3"/>
<dbReference type="Pfam" id="PF00168">
    <property type="entry name" value="C2"/>
    <property type="match status" value="1"/>
</dbReference>
<keyword evidence="13" id="KW-1185">Reference proteome</keyword>
<feature type="domain" description="C2" evidence="10">
    <location>
        <begin position="1"/>
        <end position="111"/>
    </location>
</feature>
<accession>A0AAW0SIQ0</accession>
<evidence type="ECO:0000256" key="5">
    <source>
        <dbReference type="ARBA" id="ARBA00022737"/>
    </source>
</evidence>
<dbReference type="Proteomes" id="UP001487740">
    <property type="component" value="Unassembled WGS sequence"/>
</dbReference>
<evidence type="ECO:0000256" key="9">
    <source>
        <dbReference type="ARBA" id="ARBA00023098"/>
    </source>
</evidence>
<dbReference type="PROSITE" id="PS50004">
    <property type="entry name" value="C2"/>
    <property type="match status" value="1"/>
</dbReference>
<dbReference type="EMBL" id="JARAKH010000055">
    <property type="protein sequence ID" value="KAK8375275.1"/>
    <property type="molecule type" value="Genomic_DNA"/>
</dbReference>
<dbReference type="SMART" id="SM00155">
    <property type="entry name" value="PLDc"/>
    <property type="match status" value="2"/>
</dbReference>
<proteinExistence type="inferred from homology"/>
<evidence type="ECO:0000259" key="11">
    <source>
        <dbReference type="PROSITE" id="PS50035"/>
    </source>
</evidence>
<feature type="domain" description="PLD phosphodiesterase" evidence="11">
    <location>
        <begin position="276"/>
        <end position="307"/>
    </location>
</feature>
<organism evidence="12 13">
    <name type="scientific">Scylla paramamosain</name>
    <name type="common">Mud crab</name>
    <dbReference type="NCBI Taxonomy" id="85552"/>
    <lineage>
        <taxon>Eukaryota</taxon>
        <taxon>Metazoa</taxon>
        <taxon>Ecdysozoa</taxon>
        <taxon>Arthropoda</taxon>
        <taxon>Crustacea</taxon>
        <taxon>Multicrustacea</taxon>
        <taxon>Malacostraca</taxon>
        <taxon>Eumalacostraca</taxon>
        <taxon>Eucarida</taxon>
        <taxon>Decapoda</taxon>
        <taxon>Pleocyemata</taxon>
        <taxon>Brachyura</taxon>
        <taxon>Eubrachyura</taxon>
        <taxon>Portunoidea</taxon>
        <taxon>Portunidae</taxon>
        <taxon>Portuninae</taxon>
        <taxon>Scylla</taxon>
    </lineage>
</organism>
<evidence type="ECO:0000256" key="3">
    <source>
        <dbReference type="ARBA" id="ARBA00012027"/>
    </source>
</evidence>
<dbReference type="SUPFAM" id="SSF56024">
    <property type="entry name" value="Phospholipase D/nuclease"/>
    <property type="match status" value="2"/>
</dbReference>
<dbReference type="PROSITE" id="PS50035">
    <property type="entry name" value="PLD"/>
    <property type="match status" value="2"/>
</dbReference>
<dbReference type="GO" id="GO:0004630">
    <property type="term" value="F:phospholipase D activity"/>
    <property type="evidence" value="ECO:0007669"/>
    <property type="project" value="UniProtKB-EC"/>
</dbReference>
<protein>
    <recommendedName>
        <fullName evidence="3">phospholipase D</fullName>
        <ecNumber evidence="3">3.1.4.4</ecNumber>
    </recommendedName>
</protein>
<dbReference type="CDD" id="cd00030">
    <property type="entry name" value="C2"/>
    <property type="match status" value="1"/>
</dbReference>
<dbReference type="Pfam" id="PF12357">
    <property type="entry name" value="PLD_C"/>
    <property type="match status" value="1"/>
</dbReference>
<gene>
    <name evidence="12" type="ORF">O3P69_020327</name>
</gene>
<feature type="domain" description="PLD phosphodiesterase" evidence="11">
    <location>
        <begin position="591"/>
        <end position="618"/>
    </location>
</feature>
<evidence type="ECO:0000256" key="8">
    <source>
        <dbReference type="ARBA" id="ARBA00022963"/>
    </source>
</evidence>
<reference evidence="12 13" key="1">
    <citation type="submission" date="2023-03" db="EMBL/GenBank/DDBJ databases">
        <title>High-quality genome of Scylla paramamosain provides insights in environmental adaptation.</title>
        <authorList>
            <person name="Zhang L."/>
        </authorList>
    </citation>
    <scope>NUCLEOTIDE SEQUENCE [LARGE SCALE GENOMIC DNA]</scope>
    <source>
        <strain evidence="12">LZ_2023a</strain>
        <tissue evidence="12">Muscle</tissue>
    </source>
</reference>
<dbReference type="PANTHER" id="PTHR18896:SF60">
    <property type="entry name" value="PHOSPHOLIPASE D"/>
    <property type="match status" value="1"/>
</dbReference>
<evidence type="ECO:0000259" key="10">
    <source>
        <dbReference type="PROSITE" id="PS50004"/>
    </source>
</evidence>
<dbReference type="GO" id="GO:0009395">
    <property type="term" value="P:phospholipid catabolic process"/>
    <property type="evidence" value="ECO:0007669"/>
    <property type="project" value="TreeGrafter"/>
</dbReference>
<dbReference type="AlphaFoldDB" id="A0AAW0SIQ0"/>
<evidence type="ECO:0000313" key="12">
    <source>
        <dbReference type="EMBL" id="KAK8375275.1"/>
    </source>
</evidence>
<dbReference type="GO" id="GO:0005886">
    <property type="term" value="C:plasma membrane"/>
    <property type="evidence" value="ECO:0007669"/>
    <property type="project" value="TreeGrafter"/>
</dbReference>